<feature type="region of interest" description="Disordered" evidence="1">
    <location>
        <begin position="1"/>
        <end position="25"/>
    </location>
</feature>
<dbReference type="HOGENOM" id="CLU_2242132_0_0_9"/>
<dbReference type="EMBL" id="AFZX01000034">
    <property type="protein sequence ID" value="EHL07795.1"/>
    <property type="molecule type" value="Genomic_DNA"/>
</dbReference>
<protein>
    <submittedName>
        <fullName evidence="2">Uncharacterized protein</fullName>
    </submittedName>
</protein>
<evidence type="ECO:0000313" key="2">
    <source>
        <dbReference type="EMBL" id="EHL07795.1"/>
    </source>
</evidence>
<accession>G9XKM4</accession>
<gene>
    <name evidence="2" type="ORF">HMPREF0322_01507</name>
</gene>
<dbReference type="Proteomes" id="UP000004416">
    <property type="component" value="Unassembled WGS sequence"/>
</dbReference>
<name>G9XKM4_DESHA</name>
<evidence type="ECO:0000313" key="3">
    <source>
        <dbReference type="Proteomes" id="UP000004416"/>
    </source>
</evidence>
<organism evidence="2 3">
    <name type="scientific">Desulfitobacterium hafniense DP7</name>
    <dbReference type="NCBI Taxonomy" id="537010"/>
    <lineage>
        <taxon>Bacteria</taxon>
        <taxon>Bacillati</taxon>
        <taxon>Bacillota</taxon>
        <taxon>Clostridia</taxon>
        <taxon>Eubacteriales</taxon>
        <taxon>Desulfitobacteriaceae</taxon>
        <taxon>Desulfitobacterium</taxon>
    </lineage>
</organism>
<feature type="non-terminal residue" evidence="2">
    <location>
        <position position="104"/>
    </location>
</feature>
<reference evidence="2 3" key="1">
    <citation type="submission" date="2011-08" db="EMBL/GenBank/DDBJ databases">
        <authorList>
            <person name="Weinstock G."/>
            <person name="Sodergren E."/>
            <person name="Clifton S."/>
            <person name="Fulton L."/>
            <person name="Fulton B."/>
            <person name="Courtney L."/>
            <person name="Fronick C."/>
            <person name="Harrison M."/>
            <person name="Strong C."/>
            <person name="Farmer C."/>
            <person name="Delahaunty K."/>
            <person name="Markovic C."/>
            <person name="Hall O."/>
            <person name="Minx P."/>
            <person name="Tomlinson C."/>
            <person name="Mitreva M."/>
            <person name="Hou S."/>
            <person name="Chen J."/>
            <person name="Wollam A."/>
            <person name="Pepin K.H."/>
            <person name="Johnson M."/>
            <person name="Bhonagiri V."/>
            <person name="Zhang X."/>
            <person name="Suruliraj S."/>
            <person name="Warren W."/>
            <person name="Chinwalla A."/>
            <person name="Mardis E.R."/>
            <person name="Wilson R.K."/>
        </authorList>
    </citation>
    <scope>NUCLEOTIDE SEQUENCE [LARGE SCALE GENOMIC DNA]</scope>
    <source>
        <strain evidence="2 3">DP7</strain>
    </source>
</reference>
<comment type="caution">
    <text evidence="2">The sequence shown here is derived from an EMBL/GenBank/DDBJ whole genome shotgun (WGS) entry which is preliminary data.</text>
</comment>
<proteinExistence type="predicted"/>
<sequence length="104" mass="11479">KSRRDLRVLPHSQARAGETAPTRNSPAVHDDILIIQWGSFLHKRSACAAGSEAGVMRWPAVGRRDCAASRNRRYSLFLDPASGKGRVRISVMRSSFLFTAGLFP</sequence>
<feature type="non-terminal residue" evidence="2">
    <location>
        <position position="1"/>
    </location>
</feature>
<evidence type="ECO:0000256" key="1">
    <source>
        <dbReference type="SAM" id="MobiDB-lite"/>
    </source>
</evidence>
<dbReference type="AlphaFoldDB" id="G9XKM4"/>